<evidence type="ECO:0000256" key="2">
    <source>
        <dbReference type="SAM" id="Phobius"/>
    </source>
</evidence>
<proteinExistence type="predicted"/>
<feature type="region of interest" description="Disordered" evidence="1">
    <location>
        <begin position="232"/>
        <end position="262"/>
    </location>
</feature>
<name>A0A4V1AZ36_9BURK</name>
<dbReference type="Proteomes" id="UP000295727">
    <property type="component" value="Chromosome 1"/>
</dbReference>
<keyword evidence="2" id="KW-0812">Transmembrane</keyword>
<dbReference type="AlphaFoldDB" id="A0A4V1AZ36"/>
<evidence type="ECO:0000313" key="4">
    <source>
        <dbReference type="Proteomes" id="UP000295727"/>
    </source>
</evidence>
<dbReference type="OrthoDB" id="8970698at2"/>
<gene>
    <name evidence="3" type="ORF">E1956_12425</name>
</gene>
<feature type="transmembrane region" description="Helical" evidence="2">
    <location>
        <begin position="36"/>
        <end position="56"/>
    </location>
</feature>
<keyword evidence="2" id="KW-0472">Membrane</keyword>
<protein>
    <submittedName>
        <fullName evidence="3">Uncharacterized protein</fullName>
    </submittedName>
</protein>
<dbReference type="EMBL" id="CP038148">
    <property type="protein sequence ID" value="QBQ97902.1"/>
    <property type="molecule type" value="Genomic_DNA"/>
</dbReference>
<feature type="transmembrane region" description="Helical" evidence="2">
    <location>
        <begin position="203"/>
        <end position="225"/>
    </location>
</feature>
<reference evidence="3 4" key="1">
    <citation type="submission" date="2019-03" db="EMBL/GenBank/DDBJ databases">
        <title>Paraburkholderia sp. 7MH5, isolated from subtropical forest soil.</title>
        <authorList>
            <person name="Gao Z.-H."/>
            <person name="Qiu L.-H."/>
        </authorList>
    </citation>
    <scope>NUCLEOTIDE SEQUENCE [LARGE SCALE GENOMIC DNA]</scope>
    <source>
        <strain evidence="3 4">7MH5</strain>
    </source>
</reference>
<evidence type="ECO:0000313" key="3">
    <source>
        <dbReference type="EMBL" id="QBQ97902.1"/>
    </source>
</evidence>
<sequence length="334" mass="35441">MMRLSPAWLAAPATLTAASLSVMAGWQRGGWLPERLLWVAIGVVLVVACHLLPALCRAARWPMRSIGIALWGFCMAATCYGHVTFFVLAQRHAGEMRAAALPDAPPAAPRPAVSRSLTAIASDRAAIIGRLARVTAPAVRSSLAARLDALDVEAAEARRQEATVDRATALDDREWEARDALRADPVTSRLAALLGTDEPRVDLLTGMAFAAVLEGVACFCWLLALDTGKHPMKERRSENSPMNAAAEAIPSTPGATDREPESTAIPEPLAAYAAAGNGPVATAVVDTVPDDRARVAEEIAAGRVRCTVADIRRYLGCSQTRALELRRQLGTQGG</sequence>
<evidence type="ECO:0000256" key="1">
    <source>
        <dbReference type="SAM" id="MobiDB-lite"/>
    </source>
</evidence>
<organism evidence="3 4">
    <name type="scientific">Paraburkholderia pallida</name>
    <dbReference type="NCBI Taxonomy" id="2547399"/>
    <lineage>
        <taxon>Bacteria</taxon>
        <taxon>Pseudomonadati</taxon>
        <taxon>Pseudomonadota</taxon>
        <taxon>Betaproteobacteria</taxon>
        <taxon>Burkholderiales</taxon>
        <taxon>Burkholderiaceae</taxon>
        <taxon>Paraburkholderia</taxon>
    </lineage>
</organism>
<keyword evidence="4" id="KW-1185">Reference proteome</keyword>
<keyword evidence="2" id="KW-1133">Transmembrane helix</keyword>
<feature type="transmembrane region" description="Helical" evidence="2">
    <location>
        <begin position="68"/>
        <end position="89"/>
    </location>
</feature>
<accession>A0A4V1AZ36</accession>
<dbReference type="RefSeq" id="WP_134749230.1">
    <property type="nucleotide sequence ID" value="NZ_CP038148.1"/>
</dbReference>
<dbReference type="KEGG" id="ppai:E1956_12425"/>